<keyword evidence="2" id="KW-1185">Reference proteome</keyword>
<evidence type="ECO:0000313" key="2">
    <source>
        <dbReference type="Proteomes" id="UP001438707"/>
    </source>
</evidence>
<dbReference type="EMBL" id="JALJOS010000042">
    <property type="protein sequence ID" value="KAK9820885.1"/>
    <property type="molecule type" value="Genomic_DNA"/>
</dbReference>
<proteinExistence type="predicted"/>
<organism evidence="1 2">
    <name type="scientific">Apatococcus lobatus</name>
    <dbReference type="NCBI Taxonomy" id="904363"/>
    <lineage>
        <taxon>Eukaryota</taxon>
        <taxon>Viridiplantae</taxon>
        <taxon>Chlorophyta</taxon>
        <taxon>core chlorophytes</taxon>
        <taxon>Trebouxiophyceae</taxon>
        <taxon>Chlorellales</taxon>
        <taxon>Chlorellaceae</taxon>
        <taxon>Apatococcus</taxon>
    </lineage>
</organism>
<name>A0AAW1QHH7_9CHLO</name>
<evidence type="ECO:0000313" key="1">
    <source>
        <dbReference type="EMBL" id="KAK9820885.1"/>
    </source>
</evidence>
<dbReference type="AlphaFoldDB" id="A0AAW1QHH7"/>
<sequence>MKTAQQATSAAEAAQAKCPYVEQQQNRTEQKHKQWIAEQASCLDAAAQAGNQRVTEGQRWTRKASCGFGLNTISNNGIANWSRRRLSEQARMLPKMTCIANRQQAYIKGNKASCQSPETVAMANFETGHPMAMIMHQTSCTTFAWQQQQQQSQLKQDTLRQQQACFETRAYQREKEELW</sequence>
<comment type="caution">
    <text evidence="1">The sequence shown here is derived from an EMBL/GenBank/DDBJ whole genome shotgun (WGS) entry which is preliminary data.</text>
</comment>
<gene>
    <name evidence="1" type="ORF">WJX74_001315</name>
</gene>
<dbReference type="Proteomes" id="UP001438707">
    <property type="component" value="Unassembled WGS sequence"/>
</dbReference>
<reference evidence="1 2" key="1">
    <citation type="journal article" date="2024" name="Nat. Commun.">
        <title>Phylogenomics reveals the evolutionary origins of lichenization in chlorophyte algae.</title>
        <authorList>
            <person name="Puginier C."/>
            <person name="Libourel C."/>
            <person name="Otte J."/>
            <person name="Skaloud P."/>
            <person name="Haon M."/>
            <person name="Grisel S."/>
            <person name="Petersen M."/>
            <person name="Berrin J.G."/>
            <person name="Delaux P.M."/>
            <person name="Dal Grande F."/>
            <person name="Keller J."/>
        </authorList>
    </citation>
    <scope>NUCLEOTIDE SEQUENCE [LARGE SCALE GENOMIC DNA]</scope>
    <source>
        <strain evidence="1 2">SAG 2145</strain>
    </source>
</reference>
<accession>A0AAW1QHH7</accession>
<protein>
    <submittedName>
        <fullName evidence="1">Uncharacterized protein</fullName>
    </submittedName>
</protein>